<dbReference type="AlphaFoldDB" id="A0A2S9MWD1"/>
<evidence type="ECO:0000313" key="2">
    <source>
        <dbReference type="EMBL" id="PRF63640.1"/>
    </source>
</evidence>
<protein>
    <submittedName>
        <fullName evidence="2">Uncharacterized protein</fullName>
    </submittedName>
</protein>
<keyword evidence="1" id="KW-0472">Membrane</keyword>
<reference evidence="2 3" key="1">
    <citation type="submission" date="2018-03" db="EMBL/GenBank/DDBJ databases">
        <authorList>
            <person name="Keele B.F."/>
        </authorList>
    </citation>
    <scope>NUCLEOTIDE SEQUENCE [LARGE SCALE GENOMIC DNA]</scope>
    <source>
        <strain evidence="2 3">AU19729</strain>
    </source>
</reference>
<proteinExistence type="predicted"/>
<organism evidence="2 3">
    <name type="scientific">Burkholderia multivorans</name>
    <dbReference type="NCBI Taxonomy" id="87883"/>
    <lineage>
        <taxon>Bacteria</taxon>
        <taxon>Pseudomonadati</taxon>
        <taxon>Pseudomonadota</taxon>
        <taxon>Betaproteobacteria</taxon>
        <taxon>Burkholderiales</taxon>
        <taxon>Burkholderiaceae</taxon>
        <taxon>Burkholderia</taxon>
        <taxon>Burkholderia cepacia complex</taxon>
    </lineage>
</organism>
<evidence type="ECO:0000256" key="1">
    <source>
        <dbReference type="SAM" id="Phobius"/>
    </source>
</evidence>
<feature type="transmembrane region" description="Helical" evidence="1">
    <location>
        <begin position="6"/>
        <end position="27"/>
    </location>
</feature>
<keyword evidence="1" id="KW-1133">Transmembrane helix</keyword>
<name>A0A2S9MWD1_9BURK</name>
<comment type="caution">
    <text evidence="2">The sequence shown here is derived from an EMBL/GenBank/DDBJ whole genome shotgun (WGS) entry which is preliminary data.</text>
</comment>
<dbReference type="Proteomes" id="UP000238982">
    <property type="component" value="Unassembled WGS sequence"/>
</dbReference>
<dbReference type="EMBL" id="PVGH01000035">
    <property type="protein sequence ID" value="PRF63640.1"/>
    <property type="molecule type" value="Genomic_DNA"/>
</dbReference>
<accession>A0A2S9MWD1</accession>
<keyword evidence="1" id="KW-0812">Transmembrane</keyword>
<evidence type="ECO:0000313" key="3">
    <source>
        <dbReference type="Proteomes" id="UP000238982"/>
    </source>
</evidence>
<sequence length="70" mass="7622">MFLQSIFVSPVFAVSMLSGAVAAVHLVDARPARFARRDACVVTRRHAPRLPQRAAFRVSARGSVADTISR</sequence>
<gene>
    <name evidence="2" type="ORF">C6Q15_07685</name>
</gene>